<name>A0A7J7JXW3_BUGNE</name>
<feature type="compositionally biased region" description="Basic and acidic residues" evidence="4">
    <location>
        <begin position="9"/>
        <end position="29"/>
    </location>
</feature>
<dbReference type="Pfam" id="PF04641">
    <property type="entry name" value="Rtf2"/>
    <property type="match status" value="1"/>
</dbReference>
<evidence type="ECO:0000256" key="4">
    <source>
        <dbReference type="SAM" id="MobiDB-lite"/>
    </source>
</evidence>
<dbReference type="GO" id="GO:0005634">
    <property type="term" value="C:nucleus"/>
    <property type="evidence" value="ECO:0007669"/>
    <property type="project" value="TreeGrafter"/>
</dbReference>
<sequence>MGADGGTIPRRDELVKEKKKPEKKDKTSELQHKWNDCSISQLPLQKPVMACEYGSLYNKESVLECLLDKQKYEGVAKLAHIRGLKDVKELQLTDNPALSRTDNKMDISNCAPYICPVTGLEMNGKHRFCFIWTCGCVISERALKEVPSSLCHKCAKPYAADDVIVLNGDDADFELMKSRMEERRLAAKQSKKGKKKAKTDSEGEPSSKAAKLADKGETSLDKSKLKSATAAKLVTAASSAAKTVKSKSLSVQDDPKSSEVYKSLFTSSDEAKKQGAQHSGWVSFNPQYFR</sequence>
<evidence type="ECO:0000256" key="1">
    <source>
        <dbReference type="ARBA" id="ARBA00009885"/>
    </source>
</evidence>
<feature type="compositionally biased region" description="Polar residues" evidence="4">
    <location>
        <begin position="276"/>
        <end position="290"/>
    </location>
</feature>
<protein>
    <recommendedName>
        <fullName evidence="2">Replication termination factor 2</fullName>
    </recommendedName>
    <alternativeName>
        <fullName evidence="3">Replication termination factor 2 domain-containing protein 1</fullName>
    </alternativeName>
</protein>
<comment type="similarity">
    <text evidence="1">Belongs to the rtf2 family.</text>
</comment>
<dbReference type="GO" id="GO:0006274">
    <property type="term" value="P:DNA replication termination"/>
    <property type="evidence" value="ECO:0007669"/>
    <property type="project" value="TreeGrafter"/>
</dbReference>
<organism evidence="5 7">
    <name type="scientific">Bugula neritina</name>
    <name type="common">Brown bryozoan</name>
    <name type="synonym">Sertularia neritina</name>
    <dbReference type="NCBI Taxonomy" id="10212"/>
    <lineage>
        <taxon>Eukaryota</taxon>
        <taxon>Metazoa</taxon>
        <taxon>Spiralia</taxon>
        <taxon>Lophotrochozoa</taxon>
        <taxon>Bryozoa</taxon>
        <taxon>Gymnolaemata</taxon>
        <taxon>Cheilostomatida</taxon>
        <taxon>Flustrina</taxon>
        <taxon>Buguloidea</taxon>
        <taxon>Bugulidae</taxon>
        <taxon>Bugula</taxon>
    </lineage>
</organism>
<reference evidence="5 7" key="2">
    <citation type="submission" date="2020-06" db="EMBL/GenBank/DDBJ databases">
        <title>Draft genome of Bugula neritina, a colonial animal packing powerful symbionts and potential medicines.</title>
        <authorList>
            <person name="Rayko M."/>
        </authorList>
    </citation>
    <scope>NUCLEOTIDE SEQUENCE [LARGE SCALE GENOMIC DNA]</scope>
    <source>
        <strain evidence="5">Kwan_BN1</strain>
    </source>
</reference>
<evidence type="ECO:0000256" key="3">
    <source>
        <dbReference type="ARBA" id="ARBA00030367"/>
    </source>
</evidence>
<dbReference type="EMBL" id="VXIV02000547">
    <property type="protein sequence ID" value="KAF6037576.1"/>
    <property type="molecule type" value="Genomic_DNA"/>
</dbReference>
<dbReference type="CDD" id="cd16653">
    <property type="entry name" value="RING-like_Rtf2"/>
    <property type="match status" value="1"/>
</dbReference>
<dbReference type="EMBL" id="VXIV02001632">
    <property type="protein sequence ID" value="KAF6031192.1"/>
    <property type="molecule type" value="Genomic_DNA"/>
</dbReference>
<evidence type="ECO:0000256" key="2">
    <source>
        <dbReference type="ARBA" id="ARBA00015157"/>
    </source>
</evidence>
<dbReference type="PANTHER" id="PTHR12775:SF0">
    <property type="entry name" value="REPLICATION TERMINATION FACTOR 2"/>
    <property type="match status" value="1"/>
</dbReference>
<dbReference type="InterPro" id="IPR027799">
    <property type="entry name" value="Rtf2_RING-finger"/>
</dbReference>
<dbReference type="PANTHER" id="PTHR12775">
    <property type="entry name" value="PROTEIN C20ORF43 HOMOLOG"/>
    <property type="match status" value="1"/>
</dbReference>
<feature type="compositionally biased region" description="Low complexity" evidence="4">
    <location>
        <begin position="226"/>
        <end position="251"/>
    </location>
</feature>
<evidence type="ECO:0000313" key="5">
    <source>
        <dbReference type="EMBL" id="KAF6031192.1"/>
    </source>
</evidence>
<gene>
    <name evidence="6" type="ORF">EB796_004117</name>
    <name evidence="5" type="ORF">EB796_010428</name>
</gene>
<keyword evidence="7" id="KW-1185">Reference proteome</keyword>
<dbReference type="OrthoDB" id="247013at2759"/>
<dbReference type="InterPro" id="IPR006735">
    <property type="entry name" value="Rtf2"/>
</dbReference>
<dbReference type="AlphaFoldDB" id="A0A7J7JXW3"/>
<reference evidence="5 7" key="1">
    <citation type="submission" date="2019-09" db="EMBL/GenBank/DDBJ databases">
        <authorList>
            <person name="Raiko M."/>
            <person name="Komissarov A."/>
            <person name="Rhodes A."/>
            <person name="Kliver S."/>
            <person name="Lim-Fong G."/>
            <person name="Kwan J."/>
            <person name="O'Brien S.J."/>
            <person name="Lopez J.V."/>
        </authorList>
    </citation>
    <scope>NUCLEOTIDE SEQUENCE [LARGE SCALE GENOMIC DNA]</scope>
    <source>
        <strain evidence="5">Kwan_BN1</strain>
    </source>
</reference>
<evidence type="ECO:0000313" key="6">
    <source>
        <dbReference type="EMBL" id="KAF6037576.1"/>
    </source>
</evidence>
<comment type="caution">
    <text evidence="5">The sequence shown here is derived from an EMBL/GenBank/DDBJ whole genome shotgun (WGS) entry which is preliminary data.</text>
</comment>
<accession>A0A7J7JXW3</accession>
<feature type="region of interest" description="Disordered" evidence="4">
    <location>
        <begin position="1"/>
        <end position="29"/>
    </location>
</feature>
<evidence type="ECO:0000313" key="7">
    <source>
        <dbReference type="Proteomes" id="UP000593567"/>
    </source>
</evidence>
<proteinExistence type="inferred from homology"/>
<dbReference type="Proteomes" id="UP000593567">
    <property type="component" value="Unassembled WGS sequence"/>
</dbReference>
<feature type="compositionally biased region" description="Basic and acidic residues" evidence="4">
    <location>
        <begin position="211"/>
        <end position="224"/>
    </location>
</feature>
<feature type="region of interest" description="Disordered" evidence="4">
    <location>
        <begin position="184"/>
        <end position="290"/>
    </location>
</feature>